<dbReference type="Proteomes" id="UP000697107">
    <property type="component" value="Unassembled WGS sequence"/>
</dbReference>
<evidence type="ECO:0000313" key="4">
    <source>
        <dbReference type="Proteomes" id="UP000774804"/>
    </source>
</evidence>
<reference evidence="2" key="1">
    <citation type="submission" date="2018-10" db="EMBL/GenBank/DDBJ databases">
        <title>Effector identification in a new, highly contiguous assembly of the strawberry crown rot pathogen Phytophthora cactorum.</title>
        <authorList>
            <person name="Armitage A.D."/>
            <person name="Nellist C.F."/>
            <person name="Bates H."/>
            <person name="Vickerstaff R.J."/>
            <person name="Harrison R.J."/>
        </authorList>
    </citation>
    <scope>NUCLEOTIDE SEQUENCE</scope>
    <source>
        <strain evidence="1">15-7</strain>
        <strain evidence="2">4032</strain>
        <strain evidence="3">P415</strain>
    </source>
</reference>
<dbReference type="Proteomes" id="UP000735874">
    <property type="component" value="Unassembled WGS sequence"/>
</dbReference>
<dbReference type="VEuPathDB" id="FungiDB:PC110_g11156"/>
<name>A0A8T1CM29_9STRA</name>
<dbReference type="EMBL" id="RCMG01001740">
    <property type="protein sequence ID" value="KAG2820848.1"/>
    <property type="molecule type" value="Genomic_DNA"/>
</dbReference>
<dbReference type="AlphaFoldDB" id="A0A8T1CM29"/>
<accession>A0A8T1CM29</accession>
<dbReference type="Proteomes" id="UP000774804">
    <property type="component" value="Unassembled WGS sequence"/>
</dbReference>
<sequence length="334" mass="37476">MYEWGCYKGTFEEINETLGDLKCTEKITLETMVDILYRIAPADYDNDPELCSARRRLSIMETLNGGEIRYIADWFNADLRRVVEDAKEKLFEPRNAVKAYRRTSKIHDTLVISAFQLRLSDELENIKKFVKKCVEVVNLVEAIPSIILVGFASLNIDVDVQMWVNIALVGPSIRVTTSQGFDFSALGQAKCAKHMNSVDGENGSHGTCGLPGGNLTVVCQQLQDDSHILRSTVSRGQRGGDAQDGGDGVHGTDSIYCKATFEKAIKWEIKHRLLKDDPRELRDGLQLVKYERDDCGAIWSQPDELQSCSAKLVDTRATQCLLESHLRLESPRQC</sequence>
<dbReference type="EMBL" id="RCML01001813">
    <property type="protein sequence ID" value="KAG2960265.1"/>
    <property type="molecule type" value="Genomic_DNA"/>
</dbReference>
<comment type="caution">
    <text evidence="2">The sequence shown here is derived from an EMBL/GenBank/DDBJ whole genome shotgun (WGS) entry which is preliminary data.</text>
</comment>
<evidence type="ECO:0000313" key="3">
    <source>
        <dbReference type="EMBL" id="KAG2960265.1"/>
    </source>
</evidence>
<proteinExistence type="predicted"/>
<evidence type="ECO:0000313" key="1">
    <source>
        <dbReference type="EMBL" id="KAG2820848.1"/>
    </source>
</evidence>
<evidence type="ECO:0000313" key="2">
    <source>
        <dbReference type="EMBL" id="KAG2924224.1"/>
    </source>
</evidence>
<organism evidence="2 4">
    <name type="scientific">Phytophthora cactorum</name>
    <dbReference type="NCBI Taxonomy" id="29920"/>
    <lineage>
        <taxon>Eukaryota</taxon>
        <taxon>Sar</taxon>
        <taxon>Stramenopiles</taxon>
        <taxon>Oomycota</taxon>
        <taxon>Peronosporomycetes</taxon>
        <taxon>Peronosporales</taxon>
        <taxon>Peronosporaceae</taxon>
        <taxon>Phytophthora</taxon>
    </lineage>
</organism>
<dbReference type="EMBL" id="RCMI01000229">
    <property type="protein sequence ID" value="KAG2924224.1"/>
    <property type="molecule type" value="Genomic_DNA"/>
</dbReference>
<protein>
    <submittedName>
        <fullName evidence="2">Uncharacterized protein</fullName>
    </submittedName>
</protein>
<gene>
    <name evidence="1" type="ORF">PC113_g22553</name>
    <name evidence="2" type="ORF">PC115_g8726</name>
    <name evidence="3" type="ORF">PC118_g22613</name>
</gene>